<feature type="short sequence motif" description="Histidine triad motif" evidence="2 3">
    <location>
        <begin position="104"/>
        <end position="108"/>
    </location>
</feature>
<dbReference type="InterPro" id="IPR036265">
    <property type="entry name" value="HIT-like_sf"/>
</dbReference>
<feature type="active site" description="Tele-AMP-histidine intermediate" evidence="1">
    <location>
        <position position="106"/>
    </location>
</feature>
<dbReference type="PROSITE" id="PS00892">
    <property type="entry name" value="HIT_1"/>
    <property type="match status" value="1"/>
</dbReference>
<feature type="domain" description="HIT" evidence="4">
    <location>
        <begin position="10"/>
        <end position="119"/>
    </location>
</feature>
<dbReference type="PANTHER" id="PTHR46648:SF1">
    <property type="entry name" value="ADENOSINE 5'-MONOPHOSPHORAMIDASE HNT1"/>
    <property type="match status" value="1"/>
</dbReference>
<dbReference type="EMBL" id="JACHWR010000013">
    <property type="protein sequence ID" value="MBB3045596.1"/>
    <property type="molecule type" value="Genomic_DNA"/>
</dbReference>
<name>A0A7W4W182_9ACTN</name>
<dbReference type="GO" id="GO:0003824">
    <property type="term" value="F:catalytic activity"/>
    <property type="evidence" value="ECO:0007669"/>
    <property type="project" value="InterPro"/>
</dbReference>
<accession>A0A7W4W182</accession>
<evidence type="ECO:0000313" key="6">
    <source>
        <dbReference type="Proteomes" id="UP000589626"/>
    </source>
</evidence>
<dbReference type="AlphaFoldDB" id="A0A7W4W182"/>
<dbReference type="Pfam" id="PF01230">
    <property type="entry name" value="HIT"/>
    <property type="match status" value="1"/>
</dbReference>
<evidence type="ECO:0000256" key="2">
    <source>
        <dbReference type="PIRSR" id="PIRSR601310-3"/>
    </source>
</evidence>
<dbReference type="InterPro" id="IPR001310">
    <property type="entry name" value="Histidine_triad_HIT"/>
</dbReference>
<keyword evidence="6" id="KW-1185">Reference proteome</keyword>
<dbReference type="InterPro" id="IPR011146">
    <property type="entry name" value="HIT-like"/>
</dbReference>
<gene>
    <name evidence="5" type="ORF">FHU40_005456</name>
</gene>
<evidence type="ECO:0000259" key="4">
    <source>
        <dbReference type="PROSITE" id="PS51084"/>
    </source>
</evidence>
<protein>
    <submittedName>
        <fullName evidence="5">Histidine triad (HIT) family protein</fullName>
    </submittedName>
</protein>
<evidence type="ECO:0000313" key="5">
    <source>
        <dbReference type="EMBL" id="MBB3045596.1"/>
    </source>
</evidence>
<sequence>MGGMSPEPCVFCNIVRGDAPAKWVAREEHAAAFFTLPESALAPGHTLVVTRSHVVGVQDASENDLATAMSLVGRISRAMTAALGATGVNVLNASGPGSEQSVHHLHLHVVPRWQGDGFTTWPVERSGMTVPVDPHEALSAAMH</sequence>
<evidence type="ECO:0000256" key="3">
    <source>
        <dbReference type="PROSITE-ProRule" id="PRU00464"/>
    </source>
</evidence>
<organism evidence="5 6">
    <name type="scientific">Nocardioides soli</name>
    <dbReference type="NCBI Taxonomy" id="1036020"/>
    <lineage>
        <taxon>Bacteria</taxon>
        <taxon>Bacillati</taxon>
        <taxon>Actinomycetota</taxon>
        <taxon>Actinomycetes</taxon>
        <taxon>Propionibacteriales</taxon>
        <taxon>Nocardioidaceae</taxon>
        <taxon>Nocardioides</taxon>
    </lineage>
</organism>
<dbReference type="InterPro" id="IPR019808">
    <property type="entry name" value="Histidine_triad_CS"/>
</dbReference>
<dbReference type="GO" id="GO:0009117">
    <property type="term" value="P:nucleotide metabolic process"/>
    <property type="evidence" value="ECO:0007669"/>
    <property type="project" value="TreeGrafter"/>
</dbReference>
<dbReference type="SUPFAM" id="SSF54197">
    <property type="entry name" value="HIT-like"/>
    <property type="match status" value="1"/>
</dbReference>
<dbReference type="PROSITE" id="PS51084">
    <property type="entry name" value="HIT_2"/>
    <property type="match status" value="1"/>
</dbReference>
<dbReference type="Gene3D" id="3.30.428.10">
    <property type="entry name" value="HIT-like"/>
    <property type="match status" value="1"/>
</dbReference>
<comment type="caution">
    <text evidence="5">The sequence shown here is derived from an EMBL/GenBank/DDBJ whole genome shotgun (WGS) entry which is preliminary data.</text>
</comment>
<dbReference type="PANTHER" id="PTHR46648">
    <property type="entry name" value="HIT FAMILY PROTEIN 1"/>
    <property type="match status" value="1"/>
</dbReference>
<reference evidence="5 6" key="1">
    <citation type="submission" date="2020-08" db="EMBL/GenBank/DDBJ databases">
        <title>Sequencing the genomes of 1000 actinobacteria strains.</title>
        <authorList>
            <person name="Klenk H.-P."/>
        </authorList>
    </citation>
    <scope>NUCLEOTIDE SEQUENCE [LARGE SCALE GENOMIC DNA]</scope>
    <source>
        <strain evidence="5 6">DSM 105498</strain>
    </source>
</reference>
<dbReference type="Proteomes" id="UP000589626">
    <property type="component" value="Unassembled WGS sequence"/>
</dbReference>
<evidence type="ECO:0000256" key="1">
    <source>
        <dbReference type="PIRSR" id="PIRSR601310-1"/>
    </source>
</evidence>
<proteinExistence type="predicted"/>
<dbReference type="RefSeq" id="WP_183595581.1">
    <property type="nucleotide sequence ID" value="NZ_JACHWR010000013.1"/>
</dbReference>